<dbReference type="EMBL" id="LR899012">
    <property type="protein sequence ID" value="CAD7087926.1"/>
    <property type="molecule type" value="Genomic_DNA"/>
</dbReference>
<dbReference type="SUPFAM" id="SSF53335">
    <property type="entry name" value="S-adenosyl-L-methionine-dependent methyltransferases"/>
    <property type="match status" value="1"/>
</dbReference>
<dbReference type="CDD" id="cd02440">
    <property type="entry name" value="AdoMet_MTases"/>
    <property type="match status" value="1"/>
</dbReference>
<accession>A0A7R8UWN9</accession>
<dbReference type="GO" id="GO:0005739">
    <property type="term" value="C:mitochondrion"/>
    <property type="evidence" value="ECO:0007669"/>
    <property type="project" value="TreeGrafter"/>
</dbReference>
<feature type="compositionally biased region" description="Basic and acidic residues" evidence="6">
    <location>
        <begin position="344"/>
        <end position="356"/>
    </location>
</feature>
<keyword evidence="2" id="KW-0808">Transferase</keyword>
<dbReference type="AlphaFoldDB" id="A0A7R8UWN9"/>
<dbReference type="InterPro" id="IPR050602">
    <property type="entry name" value="Malonyl-ACP_OMT"/>
</dbReference>
<evidence type="ECO:0000256" key="6">
    <source>
        <dbReference type="SAM" id="MobiDB-lite"/>
    </source>
</evidence>
<gene>
    <name evidence="8" type="ORF">HERILL_LOCUS10598</name>
</gene>
<keyword evidence="1" id="KW-0489">Methyltransferase</keyword>
<evidence type="ECO:0000259" key="7">
    <source>
        <dbReference type="Pfam" id="PF08241"/>
    </source>
</evidence>
<dbReference type="Pfam" id="PF08241">
    <property type="entry name" value="Methyltransf_11"/>
    <property type="match status" value="1"/>
</dbReference>
<evidence type="ECO:0000256" key="4">
    <source>
        <dbReference type="ARBA" id="ARBA00041833"/>
    </source>
</evidence>
<evidence type="ECO:0000313" key="9">
    <source>
        <dbReference type="Proteomes" id="UP000594454"/>
    </source>
</evidence>
<dbReference type="PANTHER" id="PTHR13090:SF1">
    <property type="entry name" value="ARGININE-HYDROXYLASE NDUFAF5, MITOCHONDRIAL"/>
    <property type="match status" value="1"/>
</dbReference>
<dbReference type="InterPro" id="IPR029063">
    <property type="entry name" value="SAM-dependent_MTases_sf"/>
</dbReference>
<proteinExistence type="predicted"/>
<feature type="region of interest" description="Disordered" evidence="6">
    <location>
        <begin position="325"/>
        <end position="356"/>
    </location>
</feature>
<reference evidence="8 9" key="1">
    <citation type="submission" date="2020-11" db="EMBL/GenBank/DDBJ databases">
        <authorList>
            <person name="Wallbank WR R."/>
            <person name="Pardo Diaz C."/>
            <person name="Kozak K."/>
            <person name="Martin S."/>
            <person name="Jiggins C."/>
            <person name="Moest M."/>
            <person name="Warren A I."/>
            <person name="Generalovic N T."/>
            <person name="Byers J.R.P. K."/>
            <person name="Montejo-Kovacevich G."/>
            <person name="Yen C E."/>
        </authorList>
    </citation>
    <scope>NUCLEOTIDE SEQUENCE [LARGE SCALE GENOMIC DNA]</scope>
</reference>
<evidence type="ECO:0000256" key="3">
    <source>
        <dbReference type="ARBA" id="ARBA00040937"/>
    </source>
</evidence>
<dbReference type="GO" id="GO:0032981">
    <property type="term" value="P:mitochondrial respiratory chain complex I assembly"/>
    <property type="evidence" value="ECO:0007669"/>
    <property type="project" value="TreeGrafter"/>
</dbReference>
<name>A0A7R8UWN9_HERIL</name>
<dbReference type="FunCoup" id="A0A7R8UWN9">
    <property type="interactions" value="551"/>
</dbReference>
<dbReference type="InterPro" id="IPR013216">
    <property type="entry name" value="Methyltransf_11"/>
</dbReference>
<evidence type="ECO:0000256" key="2">
    <source>
        <dbReference type="ARBA" id="ARBA00022679"/>
    </source>
</evidence>
<dbReference type="OrthoDB" id="16816at2759"/>
<dbReference type="InParanoid" id="A0A7R8UWN9"/>
<dbReference type="PANTHER" id="PTHR13090">
    <property type="entry name" value="ARGININE-HYDROXYLASE NDUFAF5, MITOCHONDRIAL"/>
    <property type="match status" value="1"/>
</dbReference>
<dbReference type="Proteomes" id="UP000594454">
    <property type="component" value="Chromosome 4"/>
</dbReference>
<dbReference type="OMA" id="YEVVYGH"/>
<keyword evidence="9" id="KW-1185">Reference proteome</keyword>
<evidence type="ECO:0000313" key="8">
    <source>
        <dbReference type="EMBL" id="CAD7087926.1"/>
    </source>
</evidence>
<dbReference type="GO" id="GO:0032259">
    <property type="term" value="P:methylation"/>
    <property type="evidence" value="ECO:0007669"/>
    <property type="project" value="UniProtKB-KW"/>
</dbReference>
<sequence>MTTFRSLGNITGRLLLHGKNVSTSSCCAAAESSMNIFDRNAKRIQKERAARSPDVELFDYIKEEVGFRLSDRVFDIKRQFKVAADIGCNRGFVSRHILADSVENLILCDMSPTMLEQSNGTPGVKIEKREMDEEKLQFEENSLELVISNLSLHWVNDLPGCFQSIINSLKPDGVFMATMFGGDTLYELRSSLQLAELERKGGLSPHISPFTQIRDVGSLLNRAGFTMLTIDTDDIVVGYPTMFELMWDLKGMAENNAAFNRPLHISRETLMAAAAIYKELYGKDEGITATFQIIYLVAWKPGPNQPQPLARGSGEFSLKDLGKVIQQGGKAKSSKHKKSGPEVNNKHNDKEGESCK</sequence>
<evidence type="ECO:0000256" key="1">
    <source>
        <dbReference type="ARBA" id="ARBA00022603"/>
    </source>
</evidence>
<organism evidence="8 9">
    <name type="scientific">Hermetia illucens</name>
    <name type="common">Black soldier fly</name>
    <dbReference type="NCBI Taxonomy" id="343691"/>
    <lineage>
        <taxon>Eukaryota</taxon>
        <taxon>Metazoa</taxon>
        <taxon>Ecdysozoa</taxon>
        <taxon>Arthropoda</taxon>
        <taxon>Hexapoda</taxon>
        <taxon>Insecta</taxon>
        <taxon>Pterygota</taxon>
        <taxon>Neoptera</taxon>
        <taxon>Endopterygota</taxon>
        <taxon>Diptera</taxon>
        <taxon>Brachycera</taxon>
        <taxon>Stratiomyomorpha</taxon>
        <taxon>Stratiomyidae</taxon>
        <taxon>Hermetiinae</taxon>
        <taxon>Hermetia</taxon>
    </lineage>
</organism>
<dbReference type="GO" id="GO:0008757">
    <property type="term" value="F:S-adenosylmethionine-dependent methyltransferase activity"/>
    <property type="evidence" value="ECO:0007669"/>
    <property type="project" value="InterPro"/>
</dbReference>
<evidence type="ECO:0000256" key="5">
    <source>
        <dbReference type="ARBA" id="ARBA00042549"/>
    </source>
</evidence>
<feature type="domain" description="Methyltransferase type 11" evidence="7">
    <location>
        <begin position="85"/>
        <end position="176"/>
    </location>
</feature>
<dbReference type="Gene3D" id="3.40.50.150">
    <property type="entry name" value="Vaccinia Virus protein VP39"/>
    <property type="match status" value="1"/>
</dbReference>
<protein>
    <recommendedName>
        <fullName evidence="3">Arginine-hydroxylase NDUFAF5, mitochondrial</fullName>
    </recommendedName>
    <alternativeName>
        <fullName evidence="4">NADH dehydrogenase [ubiquinone] 1 alpha subcomplex assembly factor 5</fullName>
    </alternativeName>
    <alternativeName>
        <fullName evidence="5">Putative methyltransferase NDUFAF5</fullName>
    </alternativeName>
</protein>